<comment type="subcellular location">
    <subcellularLocation>
        <location evidence="1">Cell membrane</location>
        <topology evidence="1">Multi-pass membrane protein</topology>
    </subcellularLocation>
</comment>
<dbReference type="RefSeq" id="WP_091234324.1">
    <property type="nucleotide sequence ID" value="NZ_FMKA01000014.1"/>
</dbReference>
<dbReference type="InterPro" id="IPR033463">
    <property type="entry name" value="sCache_3"/>
</dbReference>
<dbReference type="GO" id="GO:0005886">
    <property type="term" value="C:plasma membrane"/>
    <property type="evidence" value="ECO:0007669"/>
    <property type="project" value="UniProtKB-SubCell"/>
</dbReference>
<keyword evidence="11" id="KW-1185">Reference proteome</keyword>
<dbReference type="OrthoDB" id="9814363at2"/>
<evidence type="ECO:0000256" key="6">
    <source>
        <dbReference type="ARBA" id="ARBA00023224"/>
    </source>
</evidence>
<feature type="transmembrane region" description="Helical" evidence="8">
    <location>
        <begin position="7"/>
        <end position="26"/>
    </location>
</feature>
<keyword evidence="6 7" id="KW-0807">Transducer</keyword>
<proteinExistence type="predicted"/>
<feature type="domain" description="Methyl-accepting transducer" evidence="9">
    <location>
        <begin position="277"/>
        <end position="528"/>
    </location>
</feature>
<evidence type="ECO:0000313" key="10">
    <source>
        <dbReference type="EMBL" id="SCP97822.1"/>
    </source>
</evidence>
<evidence type="ECO:0000256" key="1">
    <source>
        <dbReference type="ARBA" id="ARBA00004651"/>
    </source>
</evidence>
<evidence type="ECO:0000256" key="4">
    <source>
        <dbReference type="ARBA" id="ARBA00022989"/>
    </source>
</evidence>
<dbReference type="AlphaFoldDB" id="A0A1D3TUS4"/>
<name>A0A1D3TUS4_9FIRM</name>
<dbReference type="PANTHER" id="PTHR32089:SF112">
    <property type="entry name" value="LYSOZYME-LIKE PROTEIN-RELATED"/>
    <property type="match status" value="1"/>
</dbReference>
<dbReference type="SMART" id="SM00283">
    <property type="entry name" value="MA"/>
    <property type="match status" value="1"/>
</dbReference>
<dbReference type="SUPFAM" id="SSF103190">
    <property type="entry name" value="Sensory domain-like"/>
    <property type="match status" value="1"/>
</dbReference>
<dbReference type="Pfam" id="PF17202">
    <property type="entry name" value="sCache_3_3"/>
    <property type="match status" value="1"/>
</dbReference>
<keyword evidence="2" id="KW-1003">Cell membrane</keyword>
<feature type="transmembrane region" description="Helical" evidence="8">
    <location>
        <begin position="179"/>
        <end position="201"/>
    </location>
</feature>
<evidence type="ECO:0000259" key="9">
    <source>
        <dbReference type="PROSITE" id="PS50111"/>
    </source>
</evidence>
<organism evidence="10 11">
    <name type="scientific">Anaerobium acetethylicum</name>
    <dbReference type="NCBI Taxonomy" id="1619234"/>
    <lineage>
        <taxon>Bacteria</taxon>
        <taxon>Bacillati</taxon>
        <taxon>Bacillota</taxon>
        <taxon>Clostridia</taxon>
        <taxon>Lachnospirales</taxon>
        <taxon>Lachnospiraceae</taxon>
        <taxon>Anaerobium</taxon>
    </lineage>
</organism>
<dbReference type="InterPro" id="IPR004089">
    <property type="entry name" value="MCPsignal_dom"/>
</dbReference>
<dbReference type="EMBL" id="FMKA01000014">
    <property type="protein sequence ID" value="SCP97822.1"/>
    <property type="molecule type" value="Genomic_DNA"/>
</dbReference>
<dbReference type="PANTHER" id="PTHR32089">
    <property type="entry name" value="METHYL-ACCEPTING CHEMOTAXIS PROTEIN MCPB"/>
    <property type="match status" value="1"/>
</dbReference>
<evidence type="ECO:0000256" key="3">
    <source>
        <dbReference type="ARBA" id="ARBA00022692"/>
    </source>
</evidence>
<dbReference type="GO" id="GO:0007165">
    <property type="term" value="P:signal transduction"/>
    <property type="evidence" value="ECO:0007669"/>
    <property type="project" value="UniProtKB-KW"/>
</dbReference>
<sequence length="564" mass="62773">MKIKWKIVSASIGIIVLLTLSIVLFTHEKVNSLVFSKNSEELQNYSNMGLQLFERSYEGSWSIKEGRLFKGDIQINENYELIDGFTKGSQVLATVFQNDMRIATNVQDESGKRMIGTRASEEVIDQVIKQGRPYLGTANILGKSAQTYYIPIKDEGGTVIGMWFVGIYTDVVSKKIDDAMMIIVCLAGILLVVAVLVAYLLGNTIAKGIKRIQDRLHLMEEGKFDFCFEEKLLKRKDEVGAIARSSYNMQSKIAEIIKNIQIESENVKGISSQTFKRMEEVHSNIEDILATTEELSAGMEETSASTEEMNASACEIESEVSDMKDRTLRGENLAHEIKRRAGKLKDETGKSHQNAIEIYDRTNIQLRESIKRTGAIEEIKELSQTILQITSQTNLLALNAAIEAARAGEAGRGFAVVADEIRVLAENSKNAVSRINDITYNVSEAVESVVQDSKALLDFVDNQVLNDYEMLVDTSRQYDQDADSVQQVVTEIHIIAEQLYETIQQMRQAIDEITTAAGEGAQGTTDIAARVADIASKTDDVLHQSMENKKSAEKLDEMAGFFLL</sequence>
<evidence type="ECO:0000313" key="11">
    <source>
        <dbReference type="Proteomes" id="UP000199315"/>
    </source>
</evidence>
<dbReference type="Gene3D" id="3.30.450.20">
    <property type="entry name" value="PAS domain"/>
    <property type="match status" value="1"/>
</dbReference>
<dbReference type="Proteomes" id="UP000199315">
    <property type="component" value="Unassembled WGS sequence"/>
</dbReference>
<keyword evidence="4 8" id="KW-1133">Transmembrane helix</keyword>
<evidence type="ECO:0000256" key="7">
    <source>
        <dbReference type="PROSITE-ProRule" id="PRU00284"/>
    </source>
</evidence>
<evidence type="ECO:0000256" key="2">
    <source>
        <dbReference type="ARBA" id="ARBA00022475"/>
    </source>
</evidence>
<accession>A0A1D3TUS4</accession>
<gene>
    <name evidence="10" type="ORF">SAMN05421730_101423</name>
</gene>
<reference evidence="10 11" key="1">
    <citation type="submission" date="2016-09" db="EMBL/GenBank/DDBJ databases">
        <authorList>
            <person name="Capua I."/>
            <person name="De Benedictis P."/>
            <person name="Joannis T."/>
            <person name="Lombin L.H."/>
            <person name="Cattoli G."/>
        </authorList>
    </citation>
    <scope>NUCLEOTIDE SEQUENCE [LARGE SCALE GENOMIC DNA]</scope>
    <source>
        <strain evidence="10 11">GluBS11</strain>
    </source>
</reference>
<dbReference type="SUPFAM" id="SSF58104">
    <property type="entry name" value="Methyl-accepting chemotaxis protein (MCP) signaling domain"/>
    <property type="match status" value="1"/>
</dbReference>
<evidence type="ECO:0000256" key="8">
    <source>
        <dbReference type="SAM" id="Phobius"/>
    </source>
</evidence>
<keyword evidence="5 8" id="KW-0472">Membrane</keyword>
<dbReference type="PROSITE" id="PS50111">
    <property type="entry name" value="CHEMOTAXIS_TRANSDUC_2"/>
    <property type="match status" value="1"/>
</dbReference>
<dbReference type="InterPro" id="IPR029151">
    <property type="entry name" value="Sensor-like_sf"/>
</dbReference>
<evidence type="ECO:0000256" key="5">
    <source>
        <dbReference type="ARBA" id="ARBA00023136"/>
    </source>
</evidence>
<dbReference type="Gene3D" id="1.10.287.950">
    <property type="entry name" value="Methyl-accepting chemotaxis protein"/>
    <property type="match status" value="1"/>
</dbReference>
<keyword evidence="3 8" id="KW-0812">Transmembrane</keyword>
<dbReference type="Pfam" id="PF00015">
    <property type="entry name" value="MCPsignal"/>
    <property type="match status" value="1"/>
</dbReference>
<dbReference type="STRING" id="1619234.SAMN05421730_101423"/>
<protein>
    <submittedName>
        <fullName evidence="10">Methyl-accepting chemotaxis protein</fullName>
    </submittedName>
</protein>